<feature type="region of interest" description="Disordered" evidence="7">
    <location>
        <begin position="115"/>
        <end position="166"/>
    </location>
</feature>
<dbReference type="InterPro" id="IPR003607">
    <property type="entry name" value="HD/PDEase_dom"/>
</dbReference>
<feature type="compositionally biased region" description="Basic and acidic residues" evidence="7">
    <location>
        <begin position="1916"/>
        <end position="1930"/>
    </location>
</feature>
<feature type="compositionally biased region" description="Low complexity" evidence="7">
    <location>
        <begin position="1135"/>
        <end position="1154"/>
    </location>
</feature>
<feature type="region of interest" description="Disordered" evidence="7">
    <location>
        <begin position="440"/>
        <end position="498"/>
    </location>
</feature>
<dbReference type="EMBL" id="NWUJ01000001">
    <property type="protein sequence ID" value="PFH38794.1"/>
    <property type="molecule type" value="Genomic_DNA"/>
</dbReference>
<dbReference type="PANTHER" id="PTHR11347">
    <property type="entry name" value="CYCLIC NUCLEOTIDE PHOSPHODIESTERASE"/>
    <property type="match status" value="1"/>
</dbReference>
<keyword evidence="10" id="KW-1185">Reference proteome</keyword>
<feature type="domain" description="PDEase" evidence="8">
    <location>
        <begin position="2012"/>
        <end position="2363"/>
    </location>
</feature>
<comment type="caution">
    <text evidence="9">The sequence shown here is derived from an EMBL/GenBank/DDBJ whole genome shotgun (WGS) entry which is preliminary data.</text>
</comment>
<feature type="compositionally biased region" description="Gly residues" evidence="7">
    <location>
        <begin position="1115"/>
        <end position="1124"/>
    </location>
</feature>
<gene>
    <name evidence="9" type="ORF">BESB_011360</name>
</gene>
<comment type="cofactor">
    <cofactor evidence="6">
        <name>a divalent metal cation</name>
        <dbReference type="ChEBI" id="CHEBI:60240"/>
    </cofactor>
    <text evidence="6">Binds 2 divalent metal cations per subunit. Site 1 may preferentially bind zinc ions, while site 2 has a preference for magnesium and/or manganese ions.</text>
</comment>
<dbReference type="STRING" id="94643.A0A2A9MN18"/>
<dbReference type="Proteomes" id="UP000224006">
    <property type="component" value="Chromosome I"/>
</dbReference>
<feature type="binding site" evidence="5">
    <location>
        <position position="2268"/>
    </location>
    <ligand>
        <name>Zn(2+)</name>
        <dbReference type="ChEBI" id="CHEBI:29105"/>
        <label>1</label>
    </ligand>
</feature>
<feature type="compositionally biased region" description="Low complexity" evidence="7">
    <location>
        <begin position="1"/>
        <end position="14"/>
    </location>
</feature>
<dbReference type="PROSITE" id="PS00126">
    <property type="entry name" value="PDEASE_I_1"/>
    <property type="match status" value="1"/>
</dbReference>
<feature type="compositionally biased region" description="Pro residues" evidence="7">
    <location>
        <begin position="656"/>
        <end position="674"/>
    </location>
</feature>
<feature type="region of interest" description="Disordered" evidence="7">
    <location>
        <begin position="706"/>
        <end position="752"/>
    </location>
</feature>
<dbReference type="Gene3D" id="3.30.450.40">
    <property type="match status" value="1"/>
</dbReference>
<dbReference type="VEuPathDB" id="ToxoDB:BESB_011360"/>
<dbReference type="GO" id="GO:0046872">
    <property type="term" value="F:metal ion binding"/>
    <property type="evidence" value="ECO:0007669"/>
    <property type="project" value="UniProtKB-KW"/>
</dbReference>
<evidence type="ECO:0000259" key="8">
    <source>
        <dbReference type="PROSITE" id="PS51845"/>
    </source>
</evidence>
<feature type="compositionally biased region" description="Basic and acidic residues" evidence="7">
    <location>
        <begin position="1663"/>
        <end position="1676"/>
    </location>
</feature>
<feature type="compositionally biased region" description="Acidic residues" evidence="7">
    <location>
        <begin position="1864"/>
        <end position="1875"/>
    </location>
</feature>
<feature type="region of interest" description="Disordered" evidence="7">
    <location>
        <begin position="1371"/>
        <end position="1392"/>
    </location>
</feature>
<feature type="compositionally biased region" description="Basic and acidic residues" evidence="7">
    <location>
        <begin position="743"/>
        <end position="752"/>
    </location>
</feature>
<reference evidence="9 10" key="1">
    <citation type="submission" date="2017-09" db="EMBL/GenBank/DDBJ databases">
        <title>Genome sequencing of Besnoitia besnoiti strain Bb-Ger1.</title>
        <authorList>
            <person name="Schares G."/>
            <person name="Venepally P."/>
            <person name="Lorenzi H.A."/>
        </authorList>
    </citation>
    <scope>NUCLEOTIDE SEQUENCE [LARGE SCALE GENOMIC DNA]</scope>
    <source>
        <strain evidence="9 10">Bb-Ger1</strain>
    </source>
</reference>
<evidence type="ECO:0000256" key="1">
    <source>
        <dbReference type="ARBA" id="ARBA00022723"/>
    </source>
</evidence>
<dbReference type="EC" id="3.1.4.-" evidence="6"/>
<dbReference type="PROSITE" id="PS51845">
    <property type="entry name" value="PDEASE_I_2"/>
    <property type="match status" value="1"/>
</dbReference>
<feature type="compositionally biased region" description="Low complexity" evidence="7">
    <location>
        <begin position="1607"/>
        <end position="1616"/>
    </location>
</feature>
<feature type="active site" description="Proton donor" evidence="3">
    <location>
        <position position="2084"/>
    </location>
</feature>
<dbReference type="CDD" id="cd00077">
    <property type="entry name" value="HDc"/>
    <property type="match status" value="1"/>
</dbReference>
<evidence type="ECO:0000256" key="6">
    <source>
        <dbReference type="RuleBase" id="RU363067"/>
    </source>
</evidence>
<dbReference type="GO" id="GO:0004114">
    <property type="term" value="F:3',5'-cyclic-nucleotide phosphodiesterase activity"/>
    <property type="evidence" value="ECO:0007669"/>
    <property type="project" value="InterPro"/>
</dbReference>
<dbReference type="RefSeq" id="XP_029222803.1">
    <property type="nucleotide sequence ID" value="XM_029359890.1"/>
</dbReference>
<feature type="binding site" evidence="5">
    <location>
        <position position="2088"/>
    </location>
    <ligand>
        <name>Zn(2+)</name>
        <dbReference type="ChEBI" id="CHEBI:29105"/>
        <label>1</label>
    </ligand>
</feature>
<feature type="compositionally biased region" description="Low complexity" evidence="7">
    <location>
        <begin position="637"/>
        <end position="647"/>
    </location>
</feature>
<comment type="similarity">
    <text evidence="6">Belongs to the cyclic nucleotide phosphodiesterase family.</text>
</comment>
<feature type="region of interest" description="Disordered" evidence="7">
    <location>
        <begin position="1595"/>
        <end position="1726"/>
    </location>
</feature>
<feature type="binding site" evidence="4">
    <location>
        <position position="2320"/>
    </location>
    <ligand>
        <name>AMP</name>
        <dbReference type="ChEBI" id="CHEBI:456215"/>
    </ligand>
</feature>
<feature type="compositionally biased region" description="Low complexity" evidence="7">
    <location>
        <begin position="1041"/>
        <end position="1057"/>
    </location>
</feature>
<organism evidence="9 10">
    <name type="scientific">Besnoitia besnoiti</name>
    <name type="common">Apicomplexan protozoan</name>
    <dbReference type="NCBI Taxonomy" id="94643"/>
    <lineage>
        <taxon>Eukaryota</taxon>
        <taxon>Sar</taxon>
        <taxon>Alveolata</taxon>
        <taxon>Apicomplexa</taxon>
        <taxon>Conoidasida</taxon>
        <taxon>Coccidia</taxon>
        <taxon>Eucoccidiorida</taxon>
        <taxon>Eimeriorina</taxon>
        <taxon>Sarcocystidae</taxon>
        <taxon>Besnoitia</taxon>
    </lineage>
</organism>
<evidence type="ECO:0000256" key="3">
    <source>
        <dbReference type="PIRSR" id="PIRSR623088-1"/>
    </source>
</evidence>
<feature type="compositionally biased region" description="Low complexity" evidence="7">
    <location>
        <begin position="115"/>
        <end position="130"/>
    </location>
</feature>
<accession>A0A2A9MN18</accession>
<feature type="compositionally biased region" description="Basic and acidic residues" evidence="7">
    <location>
        <begin position="473"/>
        <end position="483"/>
    </location>
</feature>
<dbReference type="SMART" id="SM00471">
    <property type="entry name" value="HDc"/>
    <property type="match status" value="1"/>
</dbReference>
<feature type="compositionally biased region" description="Basic and acidic residues" evidence="7">
    <location>
        <begin position="706"/>
        <end position="716"/>
    </location>
</feature>
<proteinExistence type="inferred from homology"/>
<feature type="compositionally biased region" description="Low complexity" evidence="7">
    <location>
        <begin position="407"/>
        <end position="424"/>
    </location>
</feature>
<dbReference type="GeneID" id="40306198"/>
<dbReference type="InterPro" id="IPR002073">
    <property type="entry name" value="PDEase_catalytic_dom"/>
</dbReference>
<dbReference type="Pfam" id="PF00233">
    <property type="entry name" value="PDEase_I"/>
    <property type="match status" value="1"/>
</dbReference>
<feature type="region of interest" description="Disordered" evidence="7">
    <location>
        <begin position="820"/>
        <end position="877"/>
    </location>
</feature>
<keyword evidence="1 5" id="KW-0479">Metal-binding</keyword>
<dbReference type="PRINTS" id="PR00387">
    <property type="entry name" value="PDIESTERASE1"/>
</dbReference>
<feature type="binding site" evidence="5">
    <location>
        <position position="2124"/>
    </location>
    <ligand>
        <name>Zn(2+)</name>
        <dbReference type="ChEBI" id="CHEBI:29105"/>
        <label>1</label>
    </ligand>
</feature>
<feature type="binding site" evidence="5">
    <location>
        <position position="2125"/>
    </location>
    <ligand>
        <name>Zn(2+)</name>
        <dbReference type="ChEBI" id="CHEBI:29105"/>
        <label>1</label>
    </ligand>
</feature>
<dbReference type="InterPro" id="IPR023174">
    <property type="entry name" value="PDEase_CS"/>
</dbReference>
<dbReference type="Gene3D" id="1.10.1300.10">
    <property type="entry name" value="3'5'-cyclic nucleotide phosphodiesterase, catalytic domain"/>
    <property type="match status" value="1"/>
</dbReference>
<feature type="binding site" evidence="4">
    <location>
        <begin position="2084"/>
        <end position="2088"/>
    </location>
    <ligand>
        <name>AMP</name>
        <dbReference type="ChEBI" id="CHEBI:456215"/>
    </ligand>
</feature>
<feature type="compositionally biased region" description="Low complexity" evidence="7">
    <location>
        <begin position="47"/>
        <end position="69"/>
    </location>
</feature>
<feature type="region of interest" description="Disordered" evidence="7">
    <location>
        <begin position="913"/>
        <end position="1160"/>
    </location>
</feature>
<dbReference type="InterPro" id="IPR029016">
    <property type="entry name" value="GAF-like_dom_sf"/>
</dbReference>
<dbReference type="OrthoDB" id="342865at2759"/>
<dbReference type="InterPro" id="IPR036971">
    <property type="entry name" value="PDEase_catalytic_dom_sf"/>
</dbReference>
<evidence type="ECO:0000313" key="10">
    <source>
        <dbReference type="Proteomes" id="UP000224006"/>
    </source>
</evidence>
<evidence type="ECO:0000256" key="5">
    <source>
        <dbReference type="PIRSR" id="PIRSR623088-3"/>
    </source>
</evidence>
<feature type="region of interest" description="Disordered" evidence="7">
    <location>
        <begin position="1"/>
        <end position="69"/>
    </location>
</feature>
<feature type="region of interest" description="Disordered" evidence="7">
    <location>
        <begin position="363"/>
        <end position="424"/>
    </location>
</feature>
<sequence>MVCISSSLFSSSKSPPNIAELPPRRRRSSLIRLEDNYDPVSGLSSRSASGAPAVPPTASSSPASPSASALFSASPWRLGVAAPGHDSPSSPSASWGGAPAAYAHHAAAFSPLQPQAARPQGALGAAQALAESGRHGGTRRGARDGQSGEDAEREHESHWSAVGRRQAADEVAGERLLYPAPLWNESCPADGFVASSPPFAALSSRELDDRPAVYGGVPRGLREEMTFFEQISQQLRGLQLLCDRQKADALRAPIDAACSREPSMLSFGRSVSGTLSAGLACPLAFVCAFDRETEELYCCFSSLPLLHRLRPSSSLSSLPPRAISAPRAPFDDRQAASALAAVSSALHSSFAPRPQLCRAATETAFKGRDRRLRQEQSPSRRAAGGAAVSSPRPWPRHSTSFPPCVPGRPSLSSPSTLTPPTSRVPSAQCLEAAGRCGAAQDSASARRQREEGSAEGVLQQQMKGAAAQRRAAARHEEEGRREAALPGEDGAQREEKAATKRSFFSLIRGRDLKRGKEDVEKGASTGQPAGEGLRASGLHSWFRLAREEPKRHQVEEAAVEKRALSRERDGRGVDEDPRDQVEFLDAEGGDEDEWSGPACFRAETAHDETLVQQLHQFLRWRIVDDRRATDTVSFTLSPLDSLVSPPSTRHASTVAPAPPAPAPPAPAPPAPAPPVASHLPPSPLAGAMMERQRQEPPSTQVFRLHGAERAREEAKRAQQRSVNGATRASEEEEGEGGLQAEVTRGRERKGSRDLLLQDSAERDADFLLMDGREGFVLSPHTGCIGSLLHRVQDRTAAVLYDPSTDALLWSQAEVASLSRQTSARSASPRSAPSPPSLSSSPAGSDSPSSVPESCVGEAAEAPDGGRAAAPGGSRAFEQPVAPPLRLLVRKLNDRTHSRLWELMEESRIDYSLPSERRRGPSPVGDGFFCRRGDKPAASSASLPKAFGSPRTPVVPRLTASSSLPSARALLAPSPRQPAHALSASASSSSARVSASLVAESGKEAGKGRSPVGPLASYSAEEMGGRGAKRDVSRDSNAQSPAEAEAANGGNARATGSAGLAGVRRTSRSEPLASRESAANHTPASPARASSLDSRSPCASPRGLGASASGANVGLMRGGAPLGESGGRRGRGAETPARASASPPYSPGASKPAAAEGPGDGVRLSRDGAALMGLVVCVKPAAAPFEGEQRLLDELGDRLEQVLLNVLHVEWLERERTKKALQLELHKSVFQETLNPIKKVERFLSLIHTTLRVEQVAFFIVDAQNNSFVCLGGALKARGLTLPYSHPLLGEATRQGGRIVICNEVPPGLNKEYDDLAGIQTRAAMVVPLLNAQGFVKAVLLLVNRSVCALSSSASRHAQPAGYLFSSSSLPGLSPQPSGEAAPPSASSEPQRACRPSAWVLSSASLPLLPAVSPLRKAARDSRARGGRVIFGDAARGERAGAEDEAAEELRGREGRERPDPRRGAGDAIVCACPLCNAAERQKLSYADQLLQALTVSNELRVCHKFTREDEVYLRCIQCEIQNALGGALTNVCVAGMTLLRPMVTMVSYVVAEADSALALLPSRGADHVLAEIKTIVEEDKKQMLRRLRRSQSLAVDLDESAGRRSPRSPSSSPSSPLSEEEGQRRLRSWGEDAAAVPRRAADTGDASKAGEAPVERPAQTSGAREEKREEAVGRAGRERRRPVSPPYTALAAPSWRRREAREAGEQANGGKGEQTEDDPLSNDAEKRRSTVMGLANSRDEAATGGFRTKQLSPVASLQRFSTAPCKVSPSRGFLSSVGFPFSFPWSFSSLDTEEEPLSPACGRSEVGESPLLASGIRRKRETPTLLSLQSFGRLRRRRKRNSSSAPGDEATDEHATASGVSWREDEEEEEGDWAEDASAHAHAGFLGVQPRDATQTRGRGREWRRESSAPSGGGAETHDQGRRERARDGAEGTDAVDGSLGTGGSGASFDRVPGAHGAASGAHAHRRKLSEKIAERGRNSAGDDRFPLLRGTKRRKRAASLPSLVFSAALDKCERHMKAIRKELILAQYRGWDLDVWRRSSNEMEVFFLLALDDLQLLERREEKKLRQFFAIIRDGYHTDNPYHNFYHAIHVFQVCWMFLTTCGCSNILSPVEQLGILLAALSHDVDHPGVNNAFLRASLHPLSIMYNDKAVLENHHAAFAVRTMMELNMYGAAERRVALELLSPAGDAKAGGGSLARVDERDDRVVPSFADLRKIVIQAIFSTDMELFRQHHDAMKRRAQMKTTDRDELEGEDDRNLLVTCLIHCADICNPVMNGGRNVQWASLVTQEFNAQVDLEKRLGLPVSVFMDARTELQRTQSQIGFLSFVVLDQFRALADLLPAVSELVAQGERNLEMWQRALDALKAAEEAKAAGEQYEEPPSNFSFRLKDLKFGGMRGVKCFGFIRSQEFDGYRPPSLDA</sequence>
<feature type="compositionally biased region" description="Basic and acidic residues" evidence="7">
    <location>
        <begin position="1621"/>
        <end position="1630"/>
    </location>
</feature>
<dbReference type="SUPFAM" id="SSF109604">
    <property type="entry name" value="HD-domain/PDEase-like"/>
    <property type="match status" value="1"/>
</dbReference>
<feature type="binding site" evidence="4">
    <location>
        <position position="2125"/>
    </location>
    <ligand>
        <name>AMP</name>
        <dbReference type="ChEBI" id="CHEBI:456215"/>
    </ligand>
</feature>
<protein>
    <recommendedName>
        <fullName evidence="6">Phosphodiesterase</fullName>
        <ecNumber evidence="6">3.1.4.-</ecNumber>
    </recommendedName>
</protein>
<feature type="region of interest" description="Disordered" evidence="7">
    <location>
        <begin position="514"/>
        <end position="535"/>
    </location>
</feature>
<evidence type="ECO:0000256" key="4">
    <source>
        <dbReference type="PIRSR" id="PIRSR623088-2"/>
    </source>
</evidence>
<feature type="region of interest" description="Disordered" evidence="7">
    <location>
        <begin position="555"/>
        <end position="579"/>
    </location>
</feature>
<feature type="region of interest" description="Disordered" evidence="7">
    <location>
        <begin position="637"/>
        <end position="684"/>
    </location>
</feature>
<feature type="compositionally biased region" description="Low complexity" evidence="7">
    <location>
        <begin position="955"/>
        <end position="999"/>
    </location>
</feature>
<keyword evidence="2 6" id="KW-0378">Hydrolase</keyword>
<dbReference type="SUPFAM" id="SSF55781">
    <property type="entry name" value="GAF domain-like"/>
    <property type="match status" value="1"/>
</dbReference>
<feature type="compositionally biased region" description="Low complexity" evidence="7">
    <location>
        <begin position="820"/>
        <end position="875"/>
    </location>
</feature>
<feature type="compositionally biased region" description="Low complexity" evidence="7">
    <location>
        <begin position="377"/>
        <end position="391"/>
    </location>
</feature>
<dbReference type="InterPro" id="IPR023088">
    <property type="entry name" value="PDEase"/>
</dbReference>
<name>A0A2A9MN18_BESBE</name>
<feature type="binding site" evidence="5">
    <location>
        <position position="2125"/>
    </location>
    <ligand>
        <name>Zn(2+)</name>
        <dbReference type="ChEBI" id="CHEBI:29105"/>
        <label>2</label>
    </ligand>
</feature>
<feature type="region of interest" description="Disordered" evidence="7">
    <location>
        <begin position="1827"/>
        <end position="1967"/>
    </location>
</feature>
<evidence type="ECO:0000256" key="7">
    <source>
        <dbReference type="SAM" id="MobiDB-lite"/>
    </source>
</evidence>
<feature type="region of interest" description="Disordered" evidence="7">
    <location>
        <begin position="1439"/>
        <end position="1462"/>
    </location>
</feature>
<evidence type="ECO:0000313" key="9">
    <source>
        <dbReference type="EMBL" id="PFH38794.1"/>
    </source>
</evidence>
<feature type="binding site" evidence="4">
    <location>
        <position position="2268"/>
    </location>
    <ligand>
        <name>AMP</name>
        <dbReference type="ChEBI" id="CHEBI:456215"/>
    </ligand>
</feature>
<dbReference type="KEGG" id="bbes:BESB_011360"/>
<dbReference type="GO" id="GO:0007165">
    <property type="term" value="P:signal transduction"/>
    <property type="evidence" value="ECO:0007669"/>
    <property type="project" value="InterPro"/>
</dbReference>
<evidence type="ECO:0000256" key="2">
    <source>
        <dbReference type="ARBA" id="ARBA00022801"/>
    </source>
</evidence>